<dbReference type="InterPro" id="IPR003309">
    <property type="entry name" value="SCAN_dom"/>
</dbReference>
<reference evidence="4" key="2">
    <citation type="submission" date="2025-08" db="UniProtKB">
        <authorList>
            <consortium name="Ensembl"/>
        </authorList>
    </citation>
    <scope>IDENTIFICATION</scope>
</reference>
<evidence type="ECO:0000259" key="3">
    <source>
        <dbReference type="PROSITE" id="PS50804"/>
    </source>
</evidence>
<evidence type="ECO:0000313" key="5">
    <source>
        <dbReference type="Proteomes" id="UP000291020"/>
    </source>
</evidence>
<dbReference type="Gene3D" id="1.10.4020.10">
    <property type="entry name" value="DNA breaking-rejoining enzymes"/>
    <property type="match status" value="1"/>
</dbReference>
<keyword evidence="5" id="KW-1185">Reference proteome</keyword>
<reference evidence="5" key="1">
    <citation type="journal article" date="2017" name="PLoS ONE">
        <title>The Agassiz's desert tortoise genome provides a resource for the conservation of a threatened species.</title>
        <authorList>
            <person name="Tollis M."/>
            <person name="DeNardo D.F."/>
            <person name="Cornelius J.A."/>
            <person name="Dolby G.A."/>
            <person name="Edwards T."/>
            <person name="Henen B.T."/>
            <person name="Karl A.E."/>
            <person name="Murphy R.W."/>
            <person name="Kusumi K."/>
        </authorList>
    </citation>
    <scope>NUCLEOTIDE SEQUENCE [LARGE SCALE GENOMIC DNA]</scope>
</reference>
<evidence type="ECO:0000256" key="2">
    <source>
        <dbReference type="SAM" id="MobiDB-lite"/>
    </source>
</evidence>
<feature type="region of interest" description="Disordered" evidence="2">
    <location>
        <begin position="147"/>
        <end position="210"/>
    </location>
</feature>
<dbReference type="SMART" id="SM00431">
    <property type="entry name" value="SCAN"/>
    <property type="match status" value="1"/>
</dbReference>
<dbReference type="PANTHER" id="PTHR45935:SF15">
    <property type="entry name" value="SCAN BOX DOMAIN-CONTAINING PROTEIN"/>
    <property type="match status" value="1"/>
</dbReference>
<dbReference type="PANTHER" id="PTHR45935">
    <property type="entry name" value="PROTEIN ZBED8-RELATED"/>
    <property type="match status" value="1"/>
</dbReference>
<keyword evidence="1" id="KW-0539">Nucleus</keyword>
<proteinExistence type="predicted"/>
<evidence type="ECO:0000256" key="1">
    <source>
        <dbReference type="ARBA" id="ARBA00023242"/>
    </source>
</evidence>
<accession>A0A452GU30</accession>
<evidence type="ECO:0000313" key="4">
    <source>
        <dbReference type="Ensembl" id="ENSGAGP00000005256.1"/>
    </source>
</evidence>
<dbReference type="InterPro" id="IPR050916">
    <property type="entry name" value="SCAN-C2H2_zinc_finger"/>
</dbReference>
<reference evidence="4" key="3">
    <citation type="submission" date="2025-09" db="UniProtKB">
        <authorList>
            <consortium name="Ensembl"/>
        </authorList>
    </citation>
    <scope>IDENTIFICATION</scope>
</reference>
<name>A0A452GU30_9SAUR</name>
<dbReference type="AlphaFoldDB" id="A0A452GU30"/>
<sequence length="210" mass="22510">RGPPGTGLAGLPRRAARTAVQPWPGGANVVGCPTNQVGSEGDTGSILDALDVIPKTFRQRFRGQTYPTGARPQLIAQGLKEACRRWLQPETCMAEEVTEQVILEQYVQILPARGRAWVLHHRPATLQAAVSLMEDFLATEASMGSAVWPPTLGPDQLRGETRASASSGPRRPNRGPDPATAFWAPRPDPAPHSAPRASPAGLLEPRRSPP</sequence>
<dbReference type="Ensembl" id="ENSGAGT00000006121.1">
    <property type="protein sequence ID" value="ENSGAGP00000005256.1"/>
    <property type="gene ID" value="ENSGAGG00000004263.1"/>
</dbReference>
<dbReference type="Proteomes" id="UP000291020">
    <property type="component" value="Unassembled WGS sequence"/>
</dbReference>
<dbReference type="SUPFAM" id="SSF47353">
    <property type="entry name" value="Retrovirus capsid dimerization domain-like"/>
    <property type="match status" value="1"/>
</dbReference>
<dbReference type="InterPro" id="IPR038269">
    <property type="entry name" value="SCAN_sf"/>
</dbReference>
<dbReference type="PROSITE" id="PS50804">
    <property type="entry name" value="SCAN_BOX"/>
    <property type="match status" value="1"/>
</dbReference>
<feature type="domain" description="SCAN box" evidence="3">
    <location>
        <begin position="58"/>
        <end position="136"/>
    </location>
</feature>
<dbReference type="STRING" id="38772.ENSGAGP00000005256"/>
<dbReference type="Pfam" id="PF02023">
    <property type="entry name" value="SCAN"/>
    <property type="match status" value="1"/>
</dbReference>
<organism evidence="4 5">
    <name type="scientific">Gopherus agassizii</name>
    <name type="common">Agassiz's desert tortoise</name>
    <dbReference type="NCBI Taxonomy" id="38772"/>
    <lineage>
        <taxon>Eukaryota</taxon>
        <taxon>Metazoa</taxon>
        <taxon>Chordata</taxon>
        <taxon>Craniata</taxon>
        <taxon>Vertebrata</taxon>
        <taxon>Euteleostomi</taxon>
        <taxon>Archelosauria</taxon>
        <taxon>Testudinata</taxon>
        <taxon>Testudines</taxon>
        <taxon>Cryptodira</taxon>
        <taxon>Durocryptodira</taxon>
        <taxon>Testudinoidea</taxon>
        <taxon>Testudinidae</taxon>
        <taxon>Gopherus</taxon>
    </lineage>
</organism>
<protein>
    <recommendedName>
        <fullName evidence="3">SCAN box domain-containing protein</fullName>
    </recommendedName>
</protein>